<comment type="caution">
    <text evidence="1">The sequence shown here is derived from an EMBL/GenBank/DDBJ whole genome shotgun (WGS) entry which is preliminary data.</text>
</comment>
<dbReference type="Proteomes" id="UP000789920">
    <property type="component" value="Unassembled WGS sequence"/>
</dbReference>
<protein>
    <submittedName>
        <fullName evidence="1">4857_t:CDS:1</fullName>
    </submittedName>
</protein>
<keyword evidence="2" id="KW-1185">Reference proteome</keyword>
<evidence type="ECO:0000313" key="2">
    <source>
        <dbReference type="Proteomes" id="UP000789920"/>
    </source>
</evidence>
<evidence type="ECO:0000313" key="1">
    <source>
        <dbReference type="EMBL" id="CAG8795326.1"/>
    </source>
</evidence>
<feature type="non-terminal residue" evidence="1">
    <location>
        <position position="1"/>
    </location>
</feature>
<accession>A0ACA9RJG4</accession>
<reference evidence="1" key="1">
    <citation type="submission" date="2021-06" db="EMBL/GenBank/DDBJ databases">
        <authorList>
            <person name="Kallberg Y."/>
            <person name="Tangrot J."/>
            <person name="Rosling A."/>
        </authorList>
    </citation>
    <scope>NUCLEOTIDE SEQUENCE</scope>
    <source>
        <strain evidence="1">MA461A</strain>
    </source>
</reference>
<feature type="non-terminal residue" evidence="1">
    <location>
        <position position="72"/>
    </location>
</feature>
<name>A0ACA9RJG4_9GLOM</name>
<sequence>ACDFGSFCFGIDGKYDLNSDGAPILSLIVEDNAESSAIFELDQTSLGNLEEQSNLLSPSIQKQKTVAIRNRK</sequence>
<organism evidence="1 2">
    <name type="scientific">Racocetra persica</name>
    <dbReference type="NCBI Taxonomy" id="160502"/>
    <lineage>
        <taxon>Eukaryota</taxon>
        <taxon>Fungi</taxon>
        <taxon>Fungi incertae sedis</taxon>
        <taxon>Mucoromycota</taxon>
        <taxon>Glomeromycotina</taxon>
        <taxon>Glomeromycetes</taxon>
        <taxon>Diversisporales</taxon>
        <taxon>Gigasporaceae</taxon>
        <taxon>Racocetra</taxon>
    </lineage>
</organism>
<proteinExistence type="predicted"/>
<gene>
    <name evidence="1" type="ORF">RPERSI_LOCUS19934</name>
</gene>
<dbReference type="EMBL" id="CAJVQC010055414">
    <property type="protein sequence ID" value="CAG8795326.1"/>
    <property type="molecule type" value="Genomic_DNA"/>
</dbReference>